<dbReference type="SUPFAM" id="SSF51445">
    <property type="entry name" value="(Trans)glycosidases"/>
    <property type="match status" value="1"/>
</dbReference>
<dbReference type="InterPro" id="IPR000719">
    <property type="entry name" value="Prot_kinase_dom"/>
</dbReference>
<reference evidence="3 4" key="1">
    <citation type="journal article" date="2015" name="Sci. Rep.">
        <title>Chromosome-level genome map provides insights into diverse defense mechanisms in the medicinal fungus Ganoderma sinense.</title>
        <authorList>
            <person name="Zhu Y."/>
            <person name="Xu J."/>
            <person name="Sun C."/>
            <person name="Zhou S."/>
            <person name="Xu H."/>
            <person name="Nelson D.R."/>
            <person name="Qian J."/>
            <person name="Song J."/>
            <person name="Luo H."/>
            <person name="Xiang L."/>
            <person name="Li Y."/>
            <person name="Xu Z."/>
            <person name="Ji A."/>
            <person name="Wang L."/>
            <person name="Lu S."/>
            <person name="Hayward A."/>
            <person name="Sun W."/>
            <person name="Li X."/>
            <person name="Schwartz D.C."/>
            <person name="Wang Y."/>
            <person name="Chen S."/>
        </authorList>
    </citation>
    <scope>NUCLEOTIDE SEQUENCE [LARGE SCALE GENOMIC DNA]</scope>
    <source>
        <strain evidence="3 4">ZZ0214-1</strain>
    </source>
</reference>
<dbReference type="OrthoDB" id="1657402at2759"/>
<dbReference type="GO" id="GO:0005524">
    <property type="term" value="F:ATP binding"/>
    <property type="evidence" value="ECO:0007669"/>
    <property type="project" value="InterPro"/>
</dbReference>
<accession>A0A2G8SLZ1</accession>
<dbReference type="InterPro" id="IPR031330">
    <property type="entry name" value="Gly_Hdrlase_35_cat"/>
</dbReference>
<dbReference type="AlphaFoldDB" id="A0A2G8SLZ1"/>
<name>A0A2G8SLZ1_9APHY</name>
<dbReference type="Gene3D" id="1.10.510.10">
    <property type="entry name" value="Transferase(Phosphotransferase) domain 1"/>
    <property type="match status" value="1"/>
</dbReference>
<dbReference type="Gene3D" id="3.20.20.80">
    <property type="entry name" value="Glycosidases"/>
    <property type="match status" value="1"/>
</dbReference>
<proteinExistence type="inferred from homology"/>
<dbReference type="GO" id="GO:0005975">
    <property type="term" value="P:carbohydrate metabolic process"/>
    <property type="evidence" value="ECO:0007669"/>
    <property type="project" value="InterPro"/>
</dbReference>
<dbReference type="InterPro" id="IPR017853">
    <property type="entry name" value="GH"/>
</dbReference>
<keyword evidence="4" id="KW-1185">Reference proteome</keyword>
<dbReference type="EMBL" id="AYKW01000004">
    <property type="protein sequence ID" value="PIL34771.1"/>
    <property type="molecule type" value="Genomic_DNA"/>
</dbReference>
<comment type="caution">
    <text evidence="3">The sequence shown here is derived from an EMBL/GenBank/DDBJ whole genome shotgun (WGS) entry which is preliminary data.</text>
</comment>
<sequence length="559" mass="61819">MPSSFDVPDWLKDHQDLRARDIKLFQGMKLDGNIFCTARPYGSTIPQFVVKVLDPATEESSINERLQDNPSPPNHGLPSEVISSEPRLLVMPYVDNLGMLVFVDRPTSFIIDIFHQIVEVLLPLLRTDARALTSGRVQGVEYLHQLRIAHLDICFDNVACALPHQAASDARLVEGRVYLIDFHTSRQLSLGPGRQPPIVLPPSQEKKPPGVAMLDPYSFDVYCTGKLMQEILMYTSLEEPDLPWIPRRFAQWLVGNERGCTVTLGRAMVWLRASSAPPASCALFILSVVLSAIPVSLSALSATNTLLTDPPRESNGLTDVVQWDTYSLFVHDQRVFLHSGEFHTFRLPVPDLWLDIFQKMVAAGLNGVRRAPSFSIYIHMGATNPSRRVVDFNDWRALQPIFDAAKLAGIFVTLRPGKFSFAPLPCSLLQINAETTAGGIAHWITSEVAGDTRTNATDWTAAYEPYVSGITEAVVPNQVSQGGPVLFVQIDNEFNQTAPHAAYFAQLEEQYRDGGVVVPLTYNDPGEGDNFINGTGAVDLYGFQDNHPQGLKLDSVQPS</sequence>
<protein>
    <recommendedName>
        <fullName evidence="2">Protein kinase domain-containing protein</fullName>
    </recommendedName>
</protein>
<dbReference type="GO" id="GO:0004553">
    <property type="term" value="F:hydrolase activity, hydrolyzing O-glycosyl compounds"/>
    <property type="evidence" value="ECO:0007669"/>
    <property type="project" value="InterPro"/>
</dbReference>
<dbReference type="Proteomes" id="UP000230002">
    <property type="component" value="Unassembled WGS sequence"/>
</dbReference>
<evidence type="ECO:0000259" key="2">
    <source>
        <dbReference type="PROSITE" id="PS50011"/>
    </source>
</evidence>
<gene>
    <name evidence="3" type="ORF">GSI_02558</name>
</gene>
<dbReference type="InterPro" id="IPR001944">
    <property type="entry name" value="Glycoside_Hdrlase_35"/>
</dbReference>
<dbReference type="InterPro" id="IPR011009">
    <property type="entry name" value="Kinase-like_dom_sf"/>
</dbReference>
<evidence type="ECO:0000313" key="4">
    <source>
        <dbReference type="Proteomes" id="UP000230002"/>
    </source>
</evidence>
<evidence type="ECO:0000256" key="1">
    <source>
        <dbReference type="ARBA" id="ARBA00009809"/>
    </source>
</evidence>
<dbReference type="STRING" id="1077348.A0A2G8SLZ1"/>
<dbReference type="PANTHER" id="PTHR23421">
    <property type="entry name" value="BETA-GALACTOSIDASE RELATED"/>
    <property type="match status" value="1"/>
</dbReference>
<feature type="domain" description="Protein kinase" evidence="2">
    <location>
        <begin position="1"/>
        <end position="329"/>
    </location>
</feature>
<comment type="similarity">
    <text evidence="1">Belongs to the glycosyl hydrolase 35 family.</text>
</comment>
<organism evidence="3 4">
    <name type="scientific">Ganoderma sinense ZZ0214-1</name>
    <dbReference type="NCBI Taxonomy" id="1077348"/>
    <lineage>
        <taxon>Eukaryota</taxon>
        <taxon>Fungi</taxon>
        <taxon>Dikarya</taxon>
        <taxon>Basidiomycota</taxon>
        <taxon>Agaricomycotina</taxon>
        <taxon>Agaricomycetes</taxon>
        <taxon>Polyporales</taxon>
        <taxon>Polyporaceae</taxon>
        <taxon>Ganoderma</taxon>
    </lineage>
</organism>
<dbReference type="Pfam" id="PF01301">
    <property type="entry name" value="Glyco_hydro_35"/>
    <property type="match status" value="1"/>
</dbReference>
<dbReference type="GO" id="GO:0004672">
    <property type="term" value="F:protein kinase activity"/>
    <property type="evidence" value="ECO:0007669"/>
    <property type="project" value="InterPro"/>
</dbReference>
<dbReference type="SUPFAM" id="SSF56112">
    <property type="entry name" value="Protein kinase-like (PK-like)"/>
    <property type="match status" value="1"/>
</dbReference>
<dbReference type="PROSITE" id="PS50011">
    <property type="entry name" value="PROTEIN_KINASE_DOM"/>
    <property type="match status" value="1"/>
</dbReference>
<evidence type="ECO:0000313" key="3">
    <source>
        <dbReference type="EMBL" id="PIL34771.1"/>
    </source>
</evidence>